<dbReference type="GO" id="GO:0005886">
    <property type="term" value="C:plasma membrane"/>
    <property type="evidence" value="ECO:0007669"/>
    <property type="project" value="UniProtKB-SubCell"/>
</dbReference>
<accession>A0A0R1RYG5</accession>
<organism evidence="10 11">
    <name type="scientific">Latilactobacillus fuchuensis DSM 14340 = JCM 11249</name>
    <dbReference type="NCBI Taxonomy" id="1423747"/>
    <lineage>
        <taxon>Bacteria</taxon>
        <taxon>Bacillati</taxon>
        <taxon>Bacillota</taxon>
        <taxon>Bacilli</taxon>
        <taxon>Lactobacillales</taxon>
        <taxon>Lactobacillaceae</taxon>
        <taxon>Latilactobacillus</taxon>
    </lineage>
</organism>
<proteinExistence type="predicted"/>
<evidence type="ECO:0000256" key="1">
    <source>
        <dbReference type="ARBA" id="ARBA00004651"/>
    </source>
</evidence>
<gene>
    <name evidence="10" type="ORF">FC69_GL000488</name>
</gene>
<feature type="transmembrane region" description="Helical" evidence="8">
    <location>
        <begin position="444"/>
        <end position="464"/>
    </location>
</feature>
<dbReference type="AlphaFoldDB" id="A0A0R1RYG5"/>
<protein>
    <recommendedName>
        <fullName evidence="9">Glycosyltransferase RgtA/B/C/D-like domain-containing protein</fullName>
    </recommendedName>
</protein>
<feature type="domain" description="Glycosyltransferase RgtA/B/C/D-like" evidence="9">
    <location>
        <begin position="135"/>
        <end position="274"/>
    </location>
</feature>
<reference evidence="10 11" key="1">
    <citation type="journal article" date="2015" name="Genome Announc.">
        <title>Expanding the biotechnology potential of lactobacilli through comparative genomics of 213 strains and associated genera.</title>
        <authorList>
            <person name="Sun Z."/>
            <person name="Harris H.M."/>
            <person name="McCann A."/>
            <person name="Guo C."/>
            <person name="Argimon S."/>
            <person name="Zhang W."/>
            <person name="Yang X."/>
            <person name="Jeffery I.B."/>
            <person name="Cooney J.C."/>
            <person name="Kagawa T.F."/>
            <person name="Liu W."/>
            <person name="Song Y."/>
            <person name="Salvetti E."/>
            <person name="Wrobel A."/>
            <person name="Rasinkangas P."/>
            <person name="Parkhill J."/>
            <person name="Rea M.C."/>
            <person name="O'Sullivan O."/>
            <person name="Ritari J."/>
            <person name="Douillard F.P."/>
            <person name="Paul Ross R."/>
            <person name="Yang R."/>
            <person name="Briner A.E."/>
            <person name="Felis G.E."/>
            <person name="de Vos W.M."/>
            <person name="Barrangou R."/>
            <person name="Klaenhammer T.R."/>
            <person name="Caufield P.W."/>
            <person name="Cui Y."/>
            <person name="Zhang H."/>
            <person name="O'Toole P.W."/>
        </authorList>
    </citation>
    <scope>NUCLEOTIDE SEQUENCE [LARGE SCALE GENOMIC DNA]</scope>
    <source>
        <strain evidence="10 11">DSM 14340</strain>
    </source>
</reference>
<keyword evidence="3" id="KW-0328">Glycosyltransferase</keyword>
<feature type="transmembrane region" description="Helical" evidence="8">
    <location>
        <begin position="392"/>
        <end position="415"/>
    </location>
</feature>
<dbReference type="EMBL" id="AZEX01000073">
    <property type="protein sequence ID" value="KRL58328.1"/>
    <property type="molecule type" value="Genomic_DNA"/>
</dbReference>
<name>A0A0R1RYG5_9LACO</name>
<evidence type="ECO:0000259" key="9">
    <source>
        <dbReference type="Pfam" id="PF13231"/>
    </source>
</evidence>
<evidence type="ECO:0000256" key="6">
    <source>
        <dbReference type="ARBA" id="ARBA00022989"/>
    </source>
</evidence>
<feature type="transmembrane region" description="Helical" evidence="8">
    <location>
        <begin position="154"/>
        <end position="172"/>
    </location>
</feature>
<dbReference type="GO" id="GO:0009103">
    <property type="term" value="P:lipopolysaccharide biosynthetic process"/>
    <property type="evidence" value="ECO:0007669"/>
    <property type="project" value="UniProtKB-ARBA"/>
</dbReference>
<comment type="subcellular location">
    <subcellularLocation>
        <location evidence="1">Cell membrane</location>
        <topology evidence="1">Multi-pass membrane protein</topology>
    </subcellularLocation>
</comment>
<dbReference type="PANTHER" id="PTHR33908:SF11">
    <property type="entry name" value="MEMBRANE PROTEIN"/>
    <property type="match status" value="1"/>
</dbReference>
<feature type="transmembrane region" description="Helical" evidence="8">
    <location>
        <begin position="239"/>
        <end position="256"/>
    </location>
</feature>
<dbReference type="PANTHER" id="PTHR33908">
    <property type="entry name" value="MANNOSYLTRANSFERASE YKCB-RELATED"/>
    <property type="match status" value="1"/>
</dbReference>
<feature type="transmembrane region" description="Helical" evidence="8">
    <location>
        <begin position="422"/>
        <end position="438"/>
    </location>
</feature>
<keyword evidence="6 8" id="KW-1133">Transmembrane helix</keyword>
<comment type="caution">
    <text evidence="10">The sequence shown here is derived from an EMBL/GenBank/DDBJ whole genome shotgun (WGS) entry which is preliminary data.</text>
</comment>
<evidence type="ECO:0000256" key="8">
    <source>
        <dbReference type="SAM" id="Phobius"/>
    </source>
</evidence>
<keyword evidence="4" id="KW-0808">Transferase</keyword>
<dbReference type="RefSeq" id="WP_025083930.1">
    <property type="nucleotide sequence ID" value="NZ_AZEX01000073.1"/>
</dbReference>
<feature type="transmembrane region" description="Helical" evidence="8">
    <location>
        <begin position="72"/>
        <end position="89"/>
    </location>
</feature>
<feature type="transmembrane region" description="Helical" evidence="8">
    <location>
        <begin position="12"/>
        <end position="32"/>
    </location>
</feature>
<evidence type="ECO:0000256" key="3">
    <source>
        <dbReference type="ARBA" id="ARBA00022676"/>
    </source>
</evidence>
<evidence type="ECO:0000313" key="11">
    <source>
        <dbReference type="Proteomes" id="UP000051264"/>
    </source>
</evidence>
<feature type="transmembrane region" description="Helical" evidence="8">
    <location>
        <begin position="268"/>
        <end position="289"/>
    </location>
</feature>
<evidence type="ECO:0000313" key="10">
    <source>
        <dbReference type="EMBL" id="KRL58328.1"/>
    </source>
</evidence>
<dbReference type="PATRIC" id="fig|1423747.3.peg.496"/>
<evidence type="ECO:0000256" key="5">
    <source>
        <dbReference type="ARBA" id="ARBA00022692"/>
    </source>
</evidence>
<sequence length="473" mass="54817">MNLERFNQKITTKVICIIAIFLWGFVALGALWMGATSLMNSRVLLVVITFIILIVITMISLLLSKYLSIRQVIGIMLMISFIVKLIWIIKVPTQPSSDFLVLHKASLRAANGDFSFMQNNYFLNWPYQLGFVLYQSMIIKFLGHSIMIIKMINIILSLATTYLVFLTGKQLFNEKVGLIGLIIMALYPQYIFFSSVLTNQYIATFCFYLGFYLLIKYHTWPQYLMSGIFLGLGNIVRPLGPLVLIAVFLFIVFYKNKNSYHKRWLTKIILIIALVGGYQFMTVGTNVIIQTTHISQYGLINRSNTWKFVTGLNYETTGTYSNQDLEVLDRYPIGLKRDAVGKKLIKERLTNKFKIVKLFMKKSLAMWSYRDSALEWSNLKQFVSLNIYQGTLLYQTIFYALMLSMSIVGIIATMIKKKTEPMLFIIVMIGYFLVHWLIEIQTRYRFFIMPAILLFSAVGIMSMYKWIKNRKVN</sequence>
<dbReference type="GO" id="GO:0016763">
    <property type="term" value="F:pentosyltransferase activity"/>
    <property type="evidence" value="ECO:0007669"/>
    <property type="project" value="TreeGrafter"/>
</dbReference>
<keyword evidence="2" id="KW-1003">Cell membrane</keyword>
<evidence type="ECO:0000256" key="2">
    <source>
        <dbReference type="ARBA" id="ARBA00022475"/>
    </source>
</evidence>
<feature type="transmembrane region" description="Helical" evidence="8">
    <location>
        <begin position="44"/>
        <end position="63"/>
    </location>
</feature>
<keyword evidence="5 8" id="KW-0812">Transmembrane</keyword>
<evidence type="ECO:0000256" key="7">
    <source>
        <dbReference type="ARBA" id="ARBA00023136"/>
    </source>
</evidence>
<dbReference type="Proteomes" id="UP000051264">
    <property type="component" value="Unassembled WGS sequence"/>
</dbReference>
<dbReference type="STRING" id="1423747.FC69_GL000488"/>
<dbReference type="InterPro" id="IPR050297">
    <property type="entry name" value="LipidA_mod_glycosyltrf_83"/>
</dbReference>
<dbReference type="Pfam" id="PF13231">
    <property type="entry name" value="PMT_2"/>
    <property type="match status" value="1"/>
</dbReference>
<dbReference type="InterPro" id="IPR038731">
    <property type="entry name" value="RgtA/B/C-like"/>
</dbReference>
<dbReference type="OrthoDB" id="2787520at2"/>
<evidence type="ECO:0000256" key="4">
    <source>
        <dbReference type="ARBA" id="ARBA00022679"/>
    </source>
</evidence>
<keyword evidence="7 8" id="KW-0472">Membrane</keyword>
<feature type="transmembrane region" description="Helical" evidence="8">
    <location>
        <begin position="201"/>
        <end position="219"/>
    </location>
</feature>